<dbReference type="Gramene" id="CDP09589">
    <property type="protein sequence ID" value="CDP09589"/>
    <property type="gene ID" value="GSCOC_T00029022001"/>
</dbReference>
<dbReference type="InParanoid" id="A0A068UMX3"/>
<accession>A0A068UMX3</accession>
<dbReference type="AlphaFoldDB" id="A0A068UMX3"/>
<keyword evidence="2" id="KW-1185">Reference proteome</keyword>
<dbReference type="EMBL" id="HG739123">
    <property type="protein sequence ID" value="CDP09589.1"/>
    <property type="molecule type" value="Genomic_DNA"/>
</dbReference>
<evidence type="ECO:0000313" key="1">
    <source>
        <dbReference type="EMBL" id="CDP09589.1"/>
    </source>
</evidence>
<name>A0A068UMX3_COFCA</name>
<evidence type="ECO:0000313" key="2">
    <source>
        <dbReference type="Proteomes" id="UP000295252"/>
    </source>
</evidence>
<dbReference type="PhylomeDB" id="A0A068UMX3"/>
<protein>
    <submittedName>
        <fullName evidence="1">Uncharacterized protein</fullName>
    </submittedName>
</protein>
<dbReference type="Proteomes" id="UP000295252">
    <property type="component" value="Chromosome VIII"/>
</dbReference>
<sequence length="52" mass="5952">MVHRLLRDAEADGWEMIRLPYHMRVLPRRLPLCSNGNVSVVTCPLSFIAFLG</sequence>
<organism evidence="1 2">
    <name type="scientific">Coffea canephora</name>
    <name type="common">Robusta coffee</name>
    <dbReference type="NCBI Taxonomy" id="49390"/>
    <lineage>
        <taxon>Eukaryota</taxon>
        <taxon>Viridiplantae</taxon>
        <taxon>Streptophyta</taxon>
        <taxon>Embryophyta</taxon>
        <taxon>Tracheophyta</taxon>
        <taxon>Spermatophyta</taxon>
        <taxon>Magnoliopsida</taxon>
        <taxon>eudicotyledons</taxon>
        <taxon>Gunneridae</taxon>
        <taxon>Pentapetalae</taxon>
        <taxon>asterids</taxon>
        <taxon>lamiids</taxon>
        <taxon>Gentianales</taxon>
        <taxon>Rubiaceae</taxon>
        <taxon>Ixoroideae</taxon>
        <taxon>Gardenieae complex</taxon>
        <taxon>Bertiereae - Coffeeae clade</taxon>
        <taxon>Coffeeae</taxon>
        <taxon>Coffea</taxon>
    </lineage>
</organism>
<gene>
    <name evidence="1" type="ORF">GSCOC_T00029022001</name>
</gene>
<proteinExistence type="predicted"/>
<reference evidence="2" key="1">
    <citation type="journal article" date="2014" name="Science">
        <title>The coffee genome provides insight into the convergent evolution of caffeine biosynthesis.</title>
        <authorList>
            <person name="Denoeud F."/>
            <person name="Carretero-Paulet L."/>
            <person name="Dereeper A."/>
            <person name="Droc G."/>
            <person name="Guyot R."/>
            <person name="Pietrella M."/>
            <person name="Zheng C."/>
            <person name="Alberti A."/>
            <person name="Anthony F."/>
            <person name="Aprea G."/>
            <person name="Aury J.M."/>
            <person name="Bento P."/>
            <person name="Bernard M."/>
            <person name="Bocs S."/>
            <person name="Campa C."/>
            <person name="Cenci A."/>
            <person name="Combes M.C."/>
            <person name="Crouzillat D."/>
            <person name="Da Silva C."/>
            <person name="Daddiego L."/>
            <person name="De Bellis F."/>
            <person name="Dussert S."/>
            <person name="Garsmeur O."/>
            <person name="Gayraud T."/>
            <person name="Guignon V."/>
            <person name="Jahn K."/>
            <person name="Jamilloux V."/>
            <person name="Joet T."/>
            <person name="Labadie K."/>
            <person name="Lan T."/>
            <person name="Leclercq J."/>
            <person name="Lepelley M."/>
            <person name="Leroy T."/>
            <person name="Li L.T."/>
            <person name="Librado P."/>
            <person name="Lopez L."/>
            <person name="Munoz A."/>
            <person name="Noel B."/>
            <person name="Pallavicini A."/>
            <person name="Perrotta G."/>
            <person name="Poncet V."/>
            <person name="Pot D."/>
            <person name="Priyono X."/>
            <person name="Rigoreau M."/>
            <person name="Rouard M."/>
            <person name="Rozas J."/>
            <person name="Tranchant-Dubreuil C."/>
            <person name="VanBuren R."/>
            <person name="Zhang Q."/>
            <person name="Andrade A.C."/>
            <person name="Argout X."/>
            <person name="Bertrand B."/>
            <person name="de Kochko A."/>
            <person name="Graziosi G."/>
            <person name="Henry R.J."/>
            <person name="Jayarama X."/>
            <person name="Ming R."/>
            <person name="Nagai C."/>
            <person name="Rounsley S."/>
            <person name="Sankoff D."/>
            <person name="Giuliano G."/>
            <person name="Albert V.A."/>
            <person name="Wincker P."/>
            <person name="Lashermes P."/>
        </authorList>
    </citation>
    <scope>NUCLEOTIDE SEQUENCE [LARGE SCALE GENOMIC DNA]</scope>
    <source>
        <strain evidence="2">cv. DH200-94</strain>
    </source>
</reference>